<dbReference type="PROSITE" id="PS51257">
    <property type="entry name" value="PROKAR_LIPOPROTEIN"/>
    <property type="match status" value="1"/>
</dbReference>
<dbReference type="RefSeq" id="WP_231463467.1">
    <property type="nucleotide sequence ID" value="NZ_JAJOHW010000100.1"/>
</dbReference>
<comment type="caution">
    <text evidence="3">The sequence shown here is derived from an EMBL/GenBank/DDBJ whole genome shotgun (WGS) entry which is preliminary data.</text>
</comment>
<evidence type="ECO:0000256" key="2">
    <source>
        <dbReference type="SAM" id="SignalP"/>
    </source>
</evidence>
<keyword evidence="2" id="KW-0732">Signal</keyword>
<protein>
    <submittedName>
        <fullName evidence="3">DUF1615 domain-containing protein</fullName>
    </submittedName>
</protein>
<dbReference type="InterPro" id="IPR011673">
    <property type="entry name" value="DUF1615"/>
</dbReference>
<keyword evidence="4" id="KW-1185">Reference proteome</keyword>
<evidence type="ECO:0000313" key="4">
    <source>
        <dbReference type="Proteomes" id="UP001595999"/>
    </source>
</evidence>
<feature type="signal peptide" evidence="2">
    <location>
        <begin position="1"/>
        <end position="19"/>
    </location>
</feature>
<accession>A0ABV8ZTY1</accession>
<evidence type="ECO:0000256" key="1">
    <source>
        <dbReference type="SAM" id="MobiDB-lite"/>
    </source>
</evidence>
<feature type="region of interest" description="Disordered" evidence="1">
    <location>
        <begin position="33"/>
        <end position="72"/>
    </location>
</feature>
<dbReference type="Proteomes" id="UP001595999">
    <property type="component" value="Unassembled WGS sequence"/>
</dbReference>
<sequence length="407" mass="44853">MKPSLLLFALLPALLSACANVSRPAQPAAPSAPIIVAPSAPPPEPDALQPLEAPTATPPAAVQPPRPAYSDPQAGRLLLNRVLPPKIRDRQGWSNDMLSAFTHLKIPYTAENFCALAAVIEQESSWQADPTVPNLPAIVWDKIAERAHGYLIPLPVVKAALLKTSPNGKSYKARIDGLRTEREMNDLFEDMAREASKLGLPMNMKNPIRTGGPMQVSVEFADGHVKVWPYPYPRSGSVRQEVFTRRGGVYFGAAILLQYPAPYSQMLYRFADFNAGRYSSRNAAFQAVMEKLSGKDLTLDGDLLSYKDGRVYASATQSAVISLGGKLGMGQGEIMRDLKLEKSAAFGQSELYRKTYALADQRFGKPAAREQLPQIDLKSPKITRKLTTEWFAKRVDGRYQRCLERAR</sequence>
<organism evidence="3 4">
    <name type="scientific">Chromobacterium aquaticum</name>
    <dbReference type="NCBI Taxonomy" id="467180"/>
    <lineage>
        <taxon>Bacteria</taxon>
        <taxon>Pseudomonadati</taxon>
        <taxon>Pseudomonadota</taxon>
        <taxon>Betaproteobacteria</taxon>
        <taxon>Neisseriales</taxon>
        <taxon>Chromobacteriaceae</taxon>
        <taxon>Chromobacterium</taxon>
    </lineage>
</organism>
<reference evidence="4" key="1">
    <citation type="journal article" date="2019" name="Int. J. Syst. Evol. Microbiol.">
        <title>The Global Catalogue of Microorganisms (GCM) 10K type strain sequencing project: providing services to taxonomists for standard genome sequencing and annotation.</title>
        <authorList>
            <consortium name="The Broad Institute Genomics Platform"/>
            <consortium name="The Broad Institute Genome Sequencing Center for Infectious Disease"/>
            <person name="Wu L."/>
            <person name="Ma J."/>
        </authorList>
    </citation>
    <scope>NUCLEOTIDE SEQUENCE [LARGE SCALE GENOMIC DNA]</scope>
    <source>
        <strain evidence="4">CGMCC 4.7608</strain>
    </source>
</reference>
<gene>
    <name evidence="3" type="ORF">ACFO0R_13375</name>
</gene>
<dbReference type="Pfam" id="PF07759">
    <property type="entry name" value="DUF1615"/>
    <property type="match status" value="1"/>
</dbReference>
<name>A0ABV8ZTY1_9NEIS</name>
<dbReference type="EMBL" id="JBHSEK010000008">
    <property type="protein sequence ID" value="MFC4490607.1"/>
    <property type="molecule type" value="Genomic_DNA"/>
</dbReference>
<feature type="compositionally biased region" description="Low complexity" evidence="1">
    <location>
        <begin position="46"/>
        <end position="60"/>
    </location>
</feature>
<evidence type="ECO:0000313" key="3">
    <source>
        <dbReference type="EMBL" id="MFC4490607.1"/>
    </source>
</evidence>
<proteinExistence type="predicted"/>
<feature type="chain" id="PRO_5046989113" evidence="2">
    <location>
        <begin position="20"/>
        <end position="407"/>
    </location>
</feature>